<feature type="transmembrane region" description="Helical" evidence="7">
    <location>
        <begin position="279"/>
        <end position="300"/>
    </location>
</feature>
<dbReference type="Gene3D" id="1.20.1250.20">
    <property type="entry name" value="MFS general substrate transporter like domains"/>
    <property type="match status" value="1"/>
</dbReference>
<protein>
    <submittedName>
        <fullName evidence="9">Unplaced genomic scaffold supercont1.1, whole genome shotgun sequence</fullName>
    </submittedName>
</protein>
<evidence type="ECO:0000259" key="8">
    <source>
        <dbReference type="PROSITE" id="PS50850"/>
    </source>
</evidence>
<dbReference type="Pfam" id="PF07690">
    <property type="entry name" value="MFS_1"/>
    <property type="match status" value="1"/>
</dbReference>
<keyword evidence="10" id="KW-1185">Reference proteome</keyword>
<dbReference type="InterPro" id="IPR020846">
    <property type="entry name" value="MFS_dom"/>
</dbReference>
<dbReference type="InterPro" id="IPR011701">
    <property type="entry name" value="MFS"/>
</dbReference>
<proteinExistence type="predicted"/>
<name>A0A0D2H1S4_9EURO</name>
<feature type="transmembrane region" description="Helical" evidence="7">
    <location>
        <begin position="245"/>
        <end position="267"/>
    </location>
</feature>
<feature type="transmembrane region" description="Helical" evidence="7">
    <location>
        <begin position="219"/>
        <end position="239"/>
    </location>
</feature>
<dbReference type="CDD" id="cd17323">
    <property type="entry name" value="MFS_Tpo1_MDR_like"/>
    <property type="match status" value="1"/>
</dbReference>
<dbReference type="EMBL" id="KN846969">
    <property type="protein sequence ID" value="KIW84830.1"/>
    <property type="molecule type" value="Genomic_DNA"/>
</dbReference>
<dbReference type="OrthoDB" id="9986881at2759"/>
<sequence>MDIVDRDMQRAELQATRQWSHESKERRSLRSQRSQQSGISSSTGSSTSSAPDMGRIATAGASSATVPSTRAVRTRTHPIEDLRMETHRLQQVQTVGASIKSKADTKPLPEFGGGKPYPPDLPAQEEYVVEFDGKDDPLHPQNWPFRRKLYMGAILAYVCLCSTFTSSIFSASTFSVAAHFGVSAEVATLSTSLYVLGYAFGPLIWAPFSELRGKWCRKLPIIVGMFGFSVFCFGCATAKDLQTVMITRFFTGFFGSCPLAVVAAVFADMFDNTQRGTAIVIFSSMVFMGPMLGPFIGGFINKSYLGWRWNLYIPGIMGSAAVCLVILFVQESYAPVVLVSKAAELRRRTKNWGIHAKQEEVEVDFKELITKNFSRPIRLLVSEPIILAITCYMSFIYGLLYCFLTAYPLVFQGVHHITPGVAGLPFFGMVAGIFIVAGYIIWDSKAYNKKLAANGGIPVPEWRLPPVMVGGVLFAAGLFWFGWTGYKASIHWIVPTLSGLFTGFGLLAIFICCFNYIIDSYLMFAASAIAANTFLRSCLAAGFPLFARQMFDNLGIEWAATLLGCVAALCVPIPVCFYFFGKKLRQRSKFAPTMAIRKPVDEEGGSEEEEEQEANMAALHATRSRAHHDLEVRSRRTRTNGSLGTTTSNPGHDPEKSA</sequence>
<evidence type="ECO:0000313" key="9">
    <source>
        <dbReference type="EMBL" id="KIW84830.1"/>
    </source>
</evidence>
<feature type="transmembrane region" description="Helical" evidence="7">
    <location>
        <begin position="422"/>
        <end position="442"/>
    </location>
</feature>
<evidence type="ECO:0000256" key="3">
    <source>
        <dbReference type="ARBA" id="ARBA00022692"/>
    </source>
</evidence>
<feature type="transmembrane region" description="Helical" evidence="7">
    <location>
        <begin position="462"/>
        <end position="483"/>
    </location>
</feature>
<feature type="region of interest" description="Disordered" evidence="6">
    <location>
        <begin position="599"/>
        <end position="658"/>
    </location>
</feature>
<keyword evidence="4 7" id="KW-1133">Transmembrane helix</keyword>
<evidence type="ECO:0000256" key="2">
    <source>
        <dbReference type="ARBA" id="ARBA00022448"/>
    </source>
</evidence>
<evidence type="ECO:0000256" key="5">
    <source>
        <dbReference type="ARBA" id="ARBA00023136"/>
    </source>
</evidence>
<dbReference type="RefSeq" id="XP_013288638.1">
    <property type="nucleotide sequence ID" value="XM_013433184.1"/>
</dbReference>
<keyword evidence="2" id="KW-0813">Transport</keyword>
<feature type="compositionally biased region" description="Polar residues" evidence="6">
    <location>
        <begin position="639"/>
        <end position="650"/>
    </location>
</feature>
<evidence type="ECO:0000256" key="4">
    <source>
        <dbReference type="ARBA" id="ARBA00022989"/>
    </source>
</evidence>
<feature type="compositionally biased region" description="Low complexity" evidence="6">
    <location>
        <begin position="31"/>
        <end position="49"/>
    </location>
</feature>
<dbReference type="SUPFAM" id="SSF103473">
    <property type="entry name" value="MFS general substrate transporter"/>
    <property type="match status" value="1"/>
</dbReference>
<evidence type="ECO:0000256" key="7">
    <source>
        <dbReference type="SAM" id="Phobius"/>
    </source>
</evidence>
<comment type="subcellular location">
    <subcellularLocation>
        <location evidence="1">Membrane</location>
        <topology evidence="1">Multi-pass membrane protein</topology>
    </subcellularLocation>
</comment>
<dbReference type="PANTHER" id="PTHR23502:SF31">
    <property type="entry name" value="POLYAMINE TRANSPORTER 1"/>
    <property type="match status" value="1"/>
</dbReference>
<evidence type="ECO:0000313" key="10">
    <source>
        <dbReference type="Proteomes" id="UP000053029"/>
    </source>
</evidence>
<keyword evidence="5 7" id="KW-0472">Membrane</keyword>
<dbReference type="PROSITE" id="PS50850">
    <property type="entry name" value="MFS"/>
    <property type="match status" value="1"/>
</dbReference>
<dbReference type="GeneID" id="25299708"/>
<feature type="compositionally biased region" description="Basic and acidic residues" evidence="6">
    <location>
        <begin position="1"/>
        <end position="10"/>
    </location>
</feature>
<accession>A0A0D2H1S4</accession>
<feature type="compositionally biased region" description="Basic and acidic residues" evidence="6">
    <location>
        <begin position="19"/>
        <end position="28"/>
    </location>
</feature>
<reference evidence="9 10" key="1">
    <citation type="submission" date="2015-01" db="EMBL/GenBank/DDBJ databases">
        <title>The Genome Sequence of Fonsecaea pedrosoi CBS 271.37.</title>
        <authorList>
            <consortium name="The Broad Institute Genomics Platform"/>
            <person name="Cuomo C."/>
            <person name="de Hoog S."/>
            <person name="Gorbushina A."/>
            <person name="Stielow B."/>
            <person name="Teixiera M."/>
            <person name="Abouelleil A."/>
            <person name="Chapman S.B."/>
            <person name="Priest M."/>
            <person name="Young S.K."/>
            <person name="Wortman J."/>
            <person name="Nusbaum C."/>
            <person name="Birren B."/>
        </authorList>
    </citation>
    <scope>NUCLEOTIDE SEQUENCE [LARGE SCALE GENOMIC DNA]</scope>
    <source>
        <strain evidence="9 10">CBS 271.37</strain>
    </source>
</reference>
<feature type="transmembrane region" description="Helical" evidence="7">
    <location>
        <begin position="186"/>
        <end position="207"/>
    </location>
</feature>
<feature type="domain" description="Major facilitator superfamily (MFS) profile" evidence="8">
    <location>
        <begin position="151"/>
        <end position="585"/>
    </location>
</feature>
<feature type="transmembrane region" description="Helical" evidence="7">
    <location>
        <begin position="489"/>
        <end position="514"/>
    </location>
</feature>
<organism evidence="9 10">
    <name type="scientific">Fonsecaea pedrosoi CBS 271.37</name>
    <dbReference type="NCBI Taxonomy" id="1442368"/>
    <lineage>
        <taxon>Eukaryota</taxon>
        <taxon>Fungi</taxon>
        <taxon>Dikarya</taxon>
        <taxon>Ascomycota</taxon>
        <taxon>Pezizomycotina</taxon>
        <taxon>Eurotiomycetes</taxon>
        <taxon>Chaetothyriomycetidae</taxon>
        <taxon>Chaetothyriales</taxon>
        <taxon>Herpotrichiellaceae</taxon>
        <taxon>Fonsecaea</taxon>
    </lineage>
</organism>
<evidence type="ECO:0000256" key="6">
    <source>
        <dbReference type="SAM" id="MobiDB-lite"/>
    </source>
</evidence>
<feature type="transmembrane region" description="Helical" evidence="7">
    <location>
        <begin position="558"/>
        <end position="580"/>
    </location>
</feature>
<feature type="transmembrane region" description="Helical" evidence="7">
    <location>
        <begin position="154"/>
        <end position="180"/>
    </location>
</feature>
<dbReference type="VEuPathDB" id="FungiDB:Z517_00218"/>
<dbReference type="Proteomes" id="UP000053029">
    <property type="component" value="Unassembled WGS sequence"/>
</dbReference>
<feature type="transmembrane region" description="Helical" evidence="7">
    <location>
        <begin position="312"/>
        <end position="339"/>
    </location>
</feature>
<feature type="region of interest" description="Disordered" evidence="6">
    <location>
        <begin position="93"/>
        <end position="119"/>
    </location>
</feature>
<dbReference type="FunFam" id="1.20.1250.20:FF:000011">
    <property type="entry name" value="MFS multidrug transporter, putative"/>
    <property type="match status" value="1"/>
</dbReference>
<feature type="compositionally biased region" description="Acidic residues" evidence="6">
    <location>
        <begin position="602"/>
        <end position="613"/>
    </location>
</feature>
<feature type="transmembrane region" description="Helical" evidence="7">
    <location>
        <begin position="521"/>
        <end position="546"/>
    </location>
</feature>
<dbReference type="GO" id="GO:0022857">
    <property type="term" value="F:transmembrane transporter activity"/>
    <property type="evidence" value="ECO:0007669"/>
    <property type="project" value="InterPro"/>
</dbReference>
<dbReference type="GO" id="GO:0005886">
    <property type="term" value="C:plasma membrane"/>
    <property type="evidence" value="ECO:0007669"/>
    <property type="project" value="TreeGrafter"/>
</dbReference>
<dbReference type="InterPro" id="IPR036259">
    <property type="entry name" value="MFS_trans_sf"/>
</dbReference>
<gene>
    <name evidence="9" type="ORF">Z517_00218</name>
</gene>
<dbReference type="AlphaFoldDB" id="A0A0D2H1S4"/>
<dbReference type="PANTHER" id="PTHR23502">
    <property type="entry name" value="MAJOR FACILITATOR SUPERFAMILY"/>
    <property type="match status" value="1"/>
</dbReference>
<evidence type="ECO:0000256" key="1">
    <source>
        <dbReference type="ARBA" id="ARBA00004141"/>
    </source>
</evidence>
<feature type="region of interest" description="Disordered" evidence="6">
    <location>
        <begin position="1"/>
        <end position="76"/>
    </location>
</feature>
<keyword evidence="3 7" id="KW-0812">Transmembrane</keyword>
<feature type="transmembrane region" description="Helical" evidence="7">
    <location>
        <begin position="385"/>
        <end position="410"/>
    </location>
</feature>
<dbReference type="HOGENOM" id="CLU_008455_11_4_1"/>